<dbReference type="InterPro" id="IPR056373">
    <property type="entry name" value="Defensin-like_dom"/>
</dbReference>
<reference evidence="8" key="1">
    <citation type="journal article" date="2014" name="Nat. Commun.">
        <title>The emerging biofuel crop Camelina sativa retains a highly undifferentiated hexaploid genome structure.</title>
        <authorList>
            <person name="Kagale S."/>
            <person name="Koh C."/>
            <person name="Nixon J."/>
            <person name="Bollina V."/>
            <person name="Clarke W.E."/>
            <person name="Tuteja R."/>
            <person name="Spillane C."/>
            <person name="Robinson S.J."/>
            <person name="Links M.G."/>
            <person name="Clarke C."/>
            <person name="Higgins E.E."/>
            <person name="Huebert T."/>
            <person name="Sharpe A.G."/>
            <person name="Parkin I.A."/>
        </authorList>
    </citation>
    <scope>NUCLEOTIDE SEQUENCE [LARGE SCALE GENOMIC DNA]</scope>
    <source>
        <strain evidence="8">cv. DH55</strain>
    </source>
</reference>
<feature type="domain" description="Defensin-like" evidence="7">
    <location>
        <begin position="37"/>
        <end position="81"/>
    </location>
</feature>
<evidence type="ECO:0000256" key="1">
    <source>
        <dbReference type="ARBA" id="ARBA00006722"/>
    </source>
</evidence>
<keyword evidence="8" id="KW-1185">Reference proteome</keyword>
<keyword evidence="3" id="KW-0295">Fungicide</keyword>
<sequence length="82" mass="8909">MGFTKILVTSFLLVILVVSMSSQNAMASEIKATINGQKCISQCIGSYDNYKCSVDCIALGYVTGGCRTLYPSEPPYCCCYKL</sequence>
<dbReference type="Proteomes" id="UP000694864">
    <property type="component" value="Chromosome 4"/>
</dbReference>
<dbReference type="RefSeq" id="XP_019099683.1">
    <property type="nucleotide sequence ID" value="XM_019244138.1"/>
</dbReference>
<proteinExistence type="inferred from homology"/>
<keyword evidence="6" id="KW-0732">Signal</keyword>
<evidence type="ECO:0000313" key="8">
    <source>
        <dbReference type="Proteomes" id="UP000694864"/>
    </source>
</evidence>
<name>A0ABM1RKZ5_CAMSA</name>
<gene>
    <name evidence="9" type="primary">LOC109132506</name>
</gene>
<evidence type="ECO:0000256" key="6">
    <source>
        <dbReference type="SAM" id="SignalP"/>
    </source>
</evidence>
<reference evidence="9" key="2">
    <citation type="submission" date="2025-08" db="UniProtKB">
        <authorList>
            <consortium name="RefSeq"/>
        </authorList>
    </citation>
    <scope>IDENTIFICATION</scope>
    <source>
        <tissue evidence="9">Leaf</tissue>
    </source>
</reference>
<evidence type="ECO:0000259" key="7">
    <source>
        <dbReference type="Pfam" id="PF24552"/>
    </source>
</evidence>
<keyword evidence="4" id="KW-0611">Plant defense</keyword>
<evidence type="ECO:0000313" key="9">
    <source>
        <dbReference type="RefSeq" id="XP_019099683.1"/>
    </source>
</evidence>
<evidence type="ECO:0000256" key="5">
    <source>
        <dbReference type="ARBA" id="ARBA00023157"/>
    </source>
</evidence>
<keyword evidence="5" id="KW-1015">Disulfide bond</keyword>
<accession>A0ABM1RKZ5</accession>
<feature type="chain" id="PRO_5046135894" evidence="6">
    <location>
        <begin position="28"/>
        <end position="82"/>
    </location>
</feature>
<feature type="signal peptide" evidence="6">
    <location>
        <begin position="1"/>
        <end position="27"/>
    </location>
</feature>
<dbReference type="GeneID" id="109132506"/>
<protein>
    <submittedName>
        <fullName evidence="9">Defensin-like protein 50</fullName>
    </submittedName>
</protein>
<comment type="similarity">
    <text evidence="1">Belongs to the DEFL family.</text>
</comment>
<organism evidence="8 9">
    <name type="scientific">Camelina sativa</name>
    <name type="common">False flax</name>
    <name type="synonym">Myagrum sativum</name>
    <dbReference type="NCBI Taxonomy" id="90675"/>
    <lineage>
        <taxon>Eukaryota</taxon>
        <taxon>Viridiplantae</taxon>
        <taxon>Streptophyta</taxon>
        <taxon>Embryophyta</taxon>
        <taxon>Tracheophyta</taxon>
        <taxon>Spermatophyta</taxon>
        <taxon>Magnoliopsida</taxon>
        <taxon>eudicotyledons</taxon>
        <taxon>Gunneridae</taxon>
        <taxon>Pentapetalae</taxon>
        <taxon>rosids</taxon>
        <taxon>malvids</taxon>
        <taxon>Brassicales</taxon>
        <taxon>Brassicaceae</taxon>
        <taxon>Camelineae</taxon>
        <taxon>Camelina</taxon>
    </lineage>
</organism>
<evidence type="ECO:0000256" key="2">
    <source>
        <dbReference type="ARBA" id="ARBA00022529"/>
    </source>
</evidence>
<keyword evidence="2" id="KW-0929">Antimicrobial</keyword>
<evidence type="ECO:0000256" key="4">
    <source>
        <dbReference type="ARBA" id="ARBA00022821"/>
    </source>
</evidence>
<evidence type="ECO:0000256" key="3">
    <source>
        <dbReference type="ARBA" id="ARBA00022577"/>
    </source>
</evidence>
<dbReference type="Pfam" id="PF24552">
    <property type="entry name" value="Defensin"/>
    <property type="match status" value="1"/>
</dbReference>